<dbReference type="RefSeq" id="WP_254163796.1">
    <property type="nucleotide sequence ID" value="NZ_JAHESF010000012.1"/>
</dbReference>
<keyword evidence="2" id="KW-1185">Reference proteome</keyword>
<organism evidence="1 2">
    <name type="scientific">Chryseosolibacter histidini</name>
    <dbReference type="NCBI Taxonomy" id="2782349"/>
    <lineage>
        <taxon>Bacteria</taxon>
        <taxon>Pseudomonadati</taxon>
        <taxon>Bacteroidota</taxon>
        <taxon>Cytophagia</taxon>
        <taxon>Cytophagales</taxon>
        <taxon>Chryseotaleaceae</taxon>
        <taxon>Chryseosolibacter</taxon>
    </lineage>
</organism>
<name>A0AAP2DK87_9BACT</name>
<dbReference type="Proteomes" id="UP001319200">
    <property type="component" value="Unassembled WGS sequence"/>
</dbReference>
<evidence type="ECO:0000313" key="2">
    <source>
        <dbReference type="Proteomes" id="UP001319200"/>
    </source>
</evidence>
<proteinExistence type="predicted"/>
<reference evidence="1 2" key="1">
    <citation type="submission" date="2021-05" db="EMBL/GenBank/DDBJ databases">
        <title>A Polyphasic approach of four new species of the genus Ohtaekwangia: Ohtaekwangia histidinii sp. nov., Ohtaekwangia cretensis sp. nov., Ohtaekwangia indiensis sp. nov., Ohtaekwangia reichenbachii sp. nov. from diverse environment.</title>
        <authorList>
            <person name="Octaviana S."/>
        </authorList>
    </citation>
    <scope>NUCLEOTIDE SEQUENCE [LARGE SCALE GENOMIC DNA]</scope>
    <source>
        <strain evidence="1 2">PWU4</strain>
    </source>
</reference>
<accession>A0AAP2DK87</accession>
<dbReference type="EMBL" id="JAHESF010000012">
    <property type="protein sequence ID" value="MBT1697923.1"/>
    <property type="molecule type" value="Genomic_DNA"/>
</dbReference>
<comment type="caution">
    <text evidence="1">The sequence shown here is derived from an EMBL/GenBank/DDBJ whole genome shotgun (WGS) entry which is preliminary data.</text>
</comment>
<gene>
    <name evidence="1" type="ORF">KK083_13605</name>
</gene>
<sequence>MKKTFVLISTVFFFSLLVIFVLYLVAGKLNHQHNTFTRLFPPHPVAFHKALDIKYSSYYIAGATPHHFYLSNFAAPLQLLELNPVSVDTQRVRLSLEDADVQKFKSIRVAVDSPFFYITDGIRPALLKGHVGQWRASRYMYDSAYFSEAVPVSPTSLIIRSANPTKGFFLSKETSTYPHLKMDTTLLVKQVDGLFCTDGMMHFNQELNMLIYLYYYRNQFICMDTSLNLLYHGKTIDTVSHAQIKVATIRSDNSITLAAPPLMVNRKSATSGNYLFVNSALQAKNETDEAFNTASVIDVYNLQDGTYRFSFYLFDFNEEKLREFKVAGDKLVALYDHYAVIHRLEQKYFQPLNRDPGTKDHQP</sequence>
<dbReference type="AlphaFoldDB" id="A0AAP2DK87"/>
<protein>
    <submittedName>
        <fullName evidence="1">Uncharacterized protein</fullName>
    </submittedName>
</protein>
<evidence type="ECO:0000313" key="1">
    <source>
        <dbReference type="EMBL" id="MBT1697923.1"/>
    </source>
</evidence>